<gene>
    <name evidence="6" type="ORF">WKW77_04435</name>
</gene>
<dbReference type="InterPro" id="IPR036388">
    <property type="entry name" value="WH-like_DNA-bd_sf"/>
</dbReference>
<organism evidence="6 7">
    <name type="scientific">Variovorax ureilyticus</name>
    <dbReference type="NCBI Taxonomy" id="1836198"/>
    <lineage>
        <taxon>Bacteria</taxon>
        <taxon>Pseudomonadati</taxon>
        <taxon>Pseudomonadota</taxon>
        <taxon>Betaproteobacteria</taxon>
        <taxon>Burkholderiales</taxon>
        <taxon>Comamonadaceae</taxon>
        <taxon>Variovorax</taxon>
    </lineage>
</organism>
<keyword evidence="2" id="KW-0238">DNA-binding</keyword>
<dbReference type="InterPro" id="IPR052067">
    <property type="entry name" value="Metal_resp_HTH_trans_reg"/>
</dbReference>
<dbReference type="PROSITE" id="PS50995">
    <property type="entry name" value="HTH_MARR_2"/>
    <property type="match status" value="1"/>
</dbReference>
<dbReference type="EMBL" id="JBBKZU010000002">
    <property type="protein sequence ID" value="MEJ8810302.1"/>
    <property type="molecule type" value="Genomic_DNA"/>
</dbReference>
<protein>
    <submittedName>
        <fullName evidence="6">MarR family winged helix-turn-helix transcriptional regulator</fullName>
    </submittedName>
</protein>
<dbReference type="SMART" id="SM00347">
    <property type="entry name" value="HTH_MARR"/>
    <property type="match status" value="1"/>
</dbReference>
<keyword evidence="7" id="KW-1185">Reference proteome</keyword>
<reference evidence="6 7" key="1">
    <citation type="submission" date="2024-03" db="EMBL/GenBank/DDBJ databases">
        <title>Novel species of the genus Variovorax.</title>
        <authorList>
            <person name="Liu Q."/>
            <person name="Xin Y.-H."/>
        </authorList>
    </citation>
    <scope>NUCLEOTIDE SEQUENCE [LARGE SCALE GENOMIC DNA]</scope>
    <source>
        <strain evidence="6 7">KACC 18899</strain>
    </source>
</reference>
<evidence type="ECO:0000256" key="4">
    <source>
        <dbReference type="SAM" id="MobiDB-lite"/>
    </source>
</evidence>
<dbReference type="Proteomes" id="UP001365846">
    <property type="component" value="Unassembled WGS sequence"/>
</dbReference>
<evidence type="ECO:0000259" key="5">
    <source>
        <dbReference type="PROSITE" id="PS50995"/>
    </source>
</evidence>
<evidence type="ECO:0000256" key="1">
    <source>
        <dbReference type="ARBA" id="ARBA00023015"/>
    </source>
</evidence>
<dbReference type="SUPFAM" id="SSF46785">
    <property type="entry name" value="Winged helix' DNA-binding domain"/>
    <property type="match status" value="1"/>
</dbReference>
<dbReference type="PANTHER" id="PTHR35790:SF4">
    <property type="entry name" value="HTH-TYPE TRANSCRIPTIONAL REGULATOR PCHR"/>
    <property type="match status" value="1"/>
</dbReference>
<dbReference type="PANTHER" id="PTHR35790">
    <property type="entry name" value="HTH-TYPE TRANSCRIPTIONAL REGULATOR PCHR"/>
    <property type="match status" value="1"/>
</dbReference>
<name>A0ABU8VAS9_9BURK</name>
<keyword evidence="1" id="KW-0805">Transcription regulation</keyword>
<feature type="region of interest" description="Disordered" evidence="4">
    <location>
        <begin position="1"/>
        <end position="42"/>
    </location>
</feature>
<evidence type="ECO:0000256" key="3">
    <source>
        <dbReference type="ARBA" id="ARBA00023163"/>
    </source>
</evidence>
<keyword evidence="3" id="KW-0804">Transcription</keyword>
<feature type="domain" description="HTH marR-type" evidence="5">
    <location>
        <begin position="56"/>
        <end position="189"/>
    </location>
</feature>
<dbReference type="RefSeq" id="WP_340355628.1">
    <property type="nucleotide sequence ID" value="NZ_JBBKZU010000002.1"/>
</dbReference>
<proteinExistence type="predicted"/>
<dbReference type="PRINTS" id="PR00598">
    <property type="entry name" value="HTHMARR"/>
</dbReference>
<accession>A0ABU8VAS9</accession>
<evidence type="ECO:0000256" key="2">
    <source>
        <dbReference type="ARBA" id="ARBA00023125"/>
    </source>
</evidence>
<dbReference type="InterPro" id="IPR036390">
    <property type="entry name" value="WH_DNA-bd_sf"/>
</dbReference>
<evidence type="ECO:0000313" key="7">
    <source>
        <dbReference type="Proteomes" id="UP001365846"/>
    </source>
</evidence>
<dbReference type="Gene3D" id="1.10.10.10">
    <property type="entry name" value="Winged helix-like DNA-binding domain superfamily/Winged helix DNA-binding domain"/>
    <property type="match status" value="1"/>
</dbReference>
<sequence>MPATKASTKADRPASKLSRRAIGARAEPNRKTKNPPPVQDLNEDAVLIGSDGIDLENYLPAYLTWVANKLSRSASQHYLRLFDIGIETWRCMVLLAVEDSISAQKVSQIIGMDKGSVSRCFKSMQAKGLIKLGLEASDGRLRIATLTAKGRALHEQIRGIALERERALLSVLSDSEREVLLSLLKRLHENLPQVELATQRYVDGRFPFAQALQSRSSEQHDDEQ</sequence>
<comment type="caution">
    <text evidence="6">The sequence shown here is derived from an EMBL/GenBank/DDBJ whole genome shotgun (WGS) entry which is preliminary data.</text>
</comment>
<evidence type="ECO:0000313" key="6">
    <source>
        <dbReference type="EMBL" id="MEJ8810302.1"/>
    </source>
</evidence>
<dbReference type="InterPro" id="IPR000835">
    <property type="entry name" value="HTH_MarR-typ"/>
</dbReference>